<accession>A0A2P2QHH8</accession>
<sequence>MSQTMALISYDTVEKGAFC</sequence>
<dbReference type="AlphaFoldDB" id="A0A2P2QHH8"/>
<organism evidence="1">
    <name type="scientific">Rhizophora mucronata</name>
    <name type="common">Asiatic mangrove</name>
    <dbReference type="NCBI Taxonomy" id="61149"/>
    <lineage>
        <taxon>Eukaryota</taxon>
        <taxon>Viridiplantae</taxon>
        <taxon>Streptophyta</taxon>
        <taxon>Embryophyta</taxon>
        <taxon>Tracheophyta</taxon>
        <taxon>Spermatophyta</taxon>
        <taxon>Magnoliopsida</taxon>
        <taxon>eudicotyledons</taxon>
        <taxon>Gunneridae</taxon>
        <taxon>Pentapetalae</taxon>
        <taxon>rosids</taxon>
        <taxon>fabids</taxon>
        <taxon>Malpighiales</taxon>
        <taxon>Rhizophoraceae</taxon>
        <taxon>Rhizophora</taxon>
    </lineage>
</organism>
<reference evidence="1" key="1">
    <citation type="submission" date="2018-02" db="EMBL/GenBank/DDBJ databases">
        <title>Rhizophora mucronata_Transcriptome.</title>
        <authorList>
            <person name="Meera S.P."/>
            <person name="Sreeshan A."/>
            <person name="Augustine A."/>
        </authorList>
    </citation>
    <scope>NUCLEOTIDE SEQUENCE</scope>
    <source>
        <tissue evidence="1">Leaf</tissue>
    </source>
</reference>
<proteinExistence type="predicted"/>
<dbReference type="EMBL" id="GGEC01085959">
    <property type="protein sequence ID" value="MBX66443.1"/>
    <property type="molecule type" value="Transcribed_RNA"/>
</dbReference>
<protein>
    <submittedName>
        <fullName evidence="1">Uncharacterized protein</fullName>
    </submittedName>
</protein>
<evidence type="ECO:0000313" key="1">
    <source>
        <dbReference type="EMBL" id="MBX66443.1"/>
    </source>
</evidence>
<name>A0A2P2QHH8_RHIMU</name>